<dbReference type="SUPFAM" id="SSF56235">
    <property type="entry name" value="N-terminal nucleophile aminohydrolases (Ntn hydrolases)"/>
    <property type="match status" value="1"/>
</dbReference>
<feature type="binding site" evidence="7 11">
    <location>
        <position position="251"/>
    </location>
    <ligand>
        <name>[4Fe-4S] cluster</name>
        <dbReference type="ChEBI" id="CHEBI:49883"/>
    </ligand>
</feature>
<evidence type="ECO:0000256" key="8">
    <source>
        <dbReference type="PIRNR" id="PIRNR000485"/>
    </source>
</evidence>
<dbReference type="InterPro" id="IPR029057">
    <property type="entry name" value="PRTase-like"/>
</dbReference>
<evidence type="ECO:0000256" key="10">
    <source>
        <dbReference type="PIRSR" id="PIRSR000485-2"/>
    </source>
</evidence>
<evidence type="ECO:0000256" key="7">
    <source>
        <dbReference type="HAMAP-Rule" id="MF_01931"/>
    </source>
</evidence>
<gene>
    <name evidence="7" type="primary">purF</name>
    <name evidence="13" type="ORF">A2008_01895</name>
</gene>
<dbReference type="EC" id="2.4.2.14" evidence="7"/>
<dbReference type="Pfam" id="PF13522">
    <property type="entry name" value="GATase_6"/>
    <property type="match status" value="1"/>
</dbReference>
<accession>A0A1F7X0N9</accession>
<comment type="catalytic activity">
    <reaction evidence="7 8">
        <text>5-phospho-beta-D-ribosylamine + L-glutamate + diphosphate = 5-phospho-alpha-D-ribose 1-diphosphate + L-glutamine + H2O</text>
        <dbReference type="Rhea" id="RHEA:14905"/>
        <dbReference type="ChEBI" id="CHEBI:15377"/>
        <dbReference type="ChEBI" id="CHEBI:29985"/>
        <dbReference type="ChEBI" id="CHEBI:33019"/>
        <dbReference type="ChEBI" id="CHEBI:58017"/>
        <dbReference type="ChEBI" id="CHEBI:58359"/>
        <dbReference type="ChEBI" id="CHEBI:58681"/>
        <dbReference type="EC" id="2.4.2.14"/>
    </reaction>
</comment>
<dbReference type="GO" id="GO:0006189">
    <property type="term" value="P:'de novo' IMP biosynthetic process"/>
    <property type="evidence" value="ECO:0007669"/>
    <property type="project" value="UniProtKB-UniRule"/>
</dbReference>
<comment type="caution">
    <text evidence="13">The sequence shown here is derived from an EMBL/GenBank/DDBJ whole genome shotgun (WGS) entry which is preliminary data.</text>
</comment>
<feature type="binding site" evidence="7 10">
    <location>
        <position position="301"/>
    </location>
    <ligand>
        <name>Mg(2+)</name>
        <dbReference type="ChEBI" id="CHEBI:18420"/>
    </ligand>
</feature>
<evidence type="ECO:0000256" key="1">
    <source>
        <dbReference type="ARBA" id="ARBA00005209"/>
    </source>
</evidence>
<dbReference type="UniPathway" id="UPA00074">
    <property type="reaction ID" value="UER00124"/>
</dbReference>
<protein>
    <recommendedName>
        <fullName evidence="7">Amidophosphoribosyltransferase</fullName>
        <shortName evidence="7">ATase</shortName>
        <ecNumber evidence="7">2.4.2.14</ecNumber>
    </recommendedName>
    <alternativeName>
        <fullName evidence="7">Glutamine phosphoribosylpyrophosphate amidotransferase</fullName>
        <shortName evidence="7">GPATase</shortName>
    </alternativeName>
</protein>
<dbReference type="HAMAP" id="MF_01931">
    <property type="entry name" value="PurF"/>
    <property type="match status" value="1"/>
</dbReference>
<reference evidence="13 14" key="1">
    <citation type="journal article" date="2016" name="Nat. Commun.">
        <title>Thousands of microbial genomes shed light on interconnected biogeochemical processes in an aquifer system.</title>
        <authorList>
            <person name="Anantharaman K."/>
            <person name="Brown C.T."/>
            <person name="Hug L.A."/>
            <person name="Sharon I."/>
            <person name="Castelle C.J."/>
            <person name="Probst A.J."/>
            <person name="Thomas B.C."/>
            <person name="Singh A."/>
            <person name="Wilkins M.J."/>
            <person name="Karaoz U."/>
            <person name="Brodie E.L."/>
            <person name="Williams K.H."/>
            <person name="Hubbard S.S."/>
            <person name="Banfield J.F."/>
        </authorList>
    </citation>
    <scope>NUCLEOTIDE SEQUENCE [LARGE SCALE GENOMIC DNA]</scope>
</reference>
<comment type="cofactor">
    <cofactor evidence="7 11">
        <name>[4Fe-4S] cluster</name>
        <dbReference type="ChEBI" id="CHEBI:49883"/>
    </cofactor>
    <text evidence="7 11">Binds 1 [4Fe-4S] cluster per subunit.</text>
</comment>
<dbReference type="Gene3D" id="3.60.20.10">
    <property type="entry name" value="Glutamine Phosphoribosylpyrophosphate, subunit 1, domain 1"/>
    <property type="match status" value="1"/>
</dbReference>
<dbReference type="Proteomes" id="UP000178735">
    <property type="component" value="Unassembled WGS sequence"/>
</dbReference>
<dbReference type="GO" id="GO:0004044">
    <property type="term" value="F:amidophosphoribosyltransferase activity"/>
    <property type="evidence" value="ECO:0007669"/>
    <property type="project" value="UniProtKB-UniRule"/>
</dbReference>
<dbReference type="EMBL" id="MGFH01000010">
    <property type="protein sequence ID" value="OGM08531.1"/>
    <property type="molecule type" value="Genomic_DNA"/>
</dbReference>
<evidence type="ECO:0000256" key="2">
    <source>
        <dbReference type="ARBA" id="ARBA00010138"/>
    </source>
</evidence>
<dbReference type="InterPro" id="IPR000836">
    <property type="entry name" value="PRTase_dom"/>
</dbReference>
<keyword evidence="7 11" id="KW-0411">Iron-sulfur</keyword>
<feature type="binding site" evidence="7 11">
    <location>
        <position position="452"/>
    </location>
    <ligand>
        <name>[4Fe-4S] cluster</name>
        <dbReference type="ChEBI" id="CHEBI:49883"/>
    </ligand>
</feature>
<dbReference type="PROSITE" id="PS51278">
    <property type="entry name" value="GATASE_TYPE_2"/>
    <property type="match status" value="1"/>
</dbReference>
<evidence type="ECO:0000259" key="12">
    <source>
        <dbReference type="PROSITE" id="PS51278"/>
    </source>
</evidence>
<organism evidence="13 14">
    <name type="scientific">Candidatus Wallbacteria bacterium GWC2_49_35</name>
    <dbReference type="NCBI Taxonomy" id="1817813"/>
    <lineage>
        <taxon>Bacteria</taxon>
        <taxon>Candidatus Walliibacteriota</taxon>
    </lineage>
</organism>
<evidence type="ECO:0000256" key="4">
    <source>
        <dbReference type="ARBA" id="ARBA00022679"/>
    </source>
</evidence>
<comment type="function">
    <text evidence="7">Catalyzes the formation of phosphoribosylamine from phosphoribosylpyrophosphate (PRPP) and glutamine.</text>
</comment>
<dbReference type="AlphaFoldDB" id="A0A1F7X0N9"/>
<evidence type="ECO:0000256" key="9">
    <source>
        <dbReference type="PIRSR" id="PIRSR000485-1"/>
    </source>
</evidence>
<evidence type="ECO:0000313" key="13">
    <source>
        <dbReference type="EMBL" id="OGM08531.1"/>
    </source>
</evidence>
<keyword evidence="7" id="KW-0004">4Fe-4S</keyword>
<keyword evidence="6 7" id="KW-0315">Glutamine amidotransferase</keyword>
<feature type="binding site" evidence="7 11">
    <location>
        <position position="400"/>
    </location>
    <ligand>
        <name>[4Fe-4S] cluster</name>
        <dbReference type="ChEBI" id="CHEBI:49883"/>
    </ligand>
</feature>
<keyword evidence="5 7" id="KW-0658">Purine biosynthesis</keyword>
<dbReference type="CDD" id="cd06223">
    <property type="entry name" value="PRTases_typeI"/>
    <property type="match status" value="1"/>
</dbReference>
<dbReference type="GO" id="GO:0000287">
    <property type="term" value="F:magnesium ion binding"/>
    <property type="evidence" value="ECO:0007669"/>
    <property type="project" value="UniProtKB-UniRule"/>
</dbReference>
<feature type="domain" description="Glutamine amidotransferase type-2" evidence="12">
    <location>
        <begin position="2"/>
        <end position="234"/>
    </location>
</feature>
<dbReference type="Pfam" id="PF00156">
    <property type="entry name" value="Pribosyltran"/>
    <property type="match status" value="1"/>
</dbReference>
<dbReference type="PANTHER" id="PTHR11907">
    <property type="entry name" value="AMIDOPHOSPHORIBOSYLTRANSFERASE"/>
    <property type="match status" value="1"/>
</dbReference>
<evidence type="ECO:0000256" key="6">
    <source>
        <dbReference type="ARBA" id="ARBA00022962"/>
    </source>
</evidence>
<evidence type="ECO:0000256" key="11">
    <source>
        <dbReference type="PIRSR" id="PIRSR000485-3"/>
    </source>
</evidence>
<evidence type="ECO:0000256" key="3">
    <source>
        <dbReference type="ARBA" id="ARBA00022676"/>
    </source>
</evidence>
<keyword evidence="3 7" id="KW-0328">Glycosyltransferase</keyword>
<feature type="binding site" evidence="7 11">
    <location>
        <position position="449"/>
    </location>
    <ligand>
        <name>[4Fe-4S] cluster</name>
        <dbReference type="ChEBI" id="CHEBI:49883"/>
    </ligand>
</feature>
<dbReference type="GO" id="GO:0009113">
    <property type="term" value="P:purine nucleobase biosynthetic process"/>
    <property type="evidence" value="ECO:0007669"/>
    <property type="project" value="UniProtKB-UniRule"/>
</dbReference>
<dbReference type="InterPro" id="IPR005854">
    <property type="entry name" value="PurF"/>
</dbReference>
<keyword evidence="4 7" id="KW-0808">Transferase</keyword>
<keyword evidence="7 10" id="KW-0479">Metal-binding</keyword>
<keyword evidence="7 11" id="KW-0408">Iron</keyword>
<evidence type="ECO:0000313" key="14">
    <source>
        <dbReference type="Proteomes" id="UP000178735"/>
    </source>
</evidence>
<comment type="cofactor">
    <cofactor evidence="7 10">
        <name>Mg(2+)</name>
        <dbReference type="ChEBI" id="CHEBI:18420"/>
    </cofactor>
    <text evidence="7 10">Binds 1 Mg(2+) ion per subunit.</text>
</comment>
<feature type="binding site" evidence="7 10">
    <location>
        <position position="363"/>
    </location>
    <ligand>
        <name>Mg(2+)</name>
        <dbReference type="ChEBI" id="CHEBI:18420"/>
    </ligand>
</feature>
<dbReference type="NCBIfam" id="TIGR01134">
    <property type="entry name" value="purF"/>
    <property type="match status" value="1"/>
</dbReference>
<dbReference type="InterPro" id="IPR029055">
    <property type="entry name" value="Ntn_hydrolases_N"/>
</dbReference>
<sequence>MCGIIGIHGPAAAAAPQLIFGMAALQHRGQDAAGVITYEGNFHVKKGLGSISTVFKEKNIQYLKGRSGIGHVRYATQGGAEELNAQPFYVNYPFGIAMAHNGNVVNFAELNKTLHEEKHRLLDTTNDLELLLYTFASELEEHDLKNYKVDDIFDCAAAVMKKASGAYSVLAIIAGKGLLAFTDPAGIRPLVMGRKETPDGPSYIFASETVCFDYLGFEHVRDFGPGEAVFIDDEMNVHSRSINSCAARSFCVFEYIYFSREDSRLNARLVAGERVKMGRKLARRLIEKKIEPDIVIDIPSSSYFVASGLAEELNIPYRRGFARNNHIGRSFIMPSQIERELAVRKKLNPIREIVAGKKIVAVDDSIVRGTTSKHLVKLLKDAGAKEVYYATAAPPVKFPCIYGIDMSVKRELLAGYKSEEEILNIIGADALIYQSLEDLKSLYEDLGCCYACFSGEYPTCASADIIGEIEKERICSKRE</sequence>
<keyword evidence="7 10" id="KW-0460">Magnesium</keyword>
<comment type="pathway">
    <text evidence="1 7 8">Purine metabolism; IMP biosynthesis via de novo pathway; N(1)-(5-phospho-D-ribosyl)glycinamide from 5-phospho-alpha-D-ribose 1-diphosphate: step 1/2.</text>
</comment>
<dbReference type="InterPro" id="IPR017932">
    <property type="entry name" value="GATase_2_dom"/>
</dbReference>
<name>A0A1F7X0N9_9BACT</name>
<dbReference type="GO" id="GO:0051539">
    <property type="term" value="F:4 iron, 4 sulfur cluster binding"/>
    <property type="evidence" value="ECO:0007669"/>
    <property type="project" value="UniProtKB-KW"/>
</dbReference>
<dbReference type="Gene3D" id="3.40.50.2020">
    <property type="match status" value="1"/>
</dbReference>
<comment type="similarity">
    <text evidence="2 7 8">In the C-terminal section; belongs to the purine/pyrimidine phosphoribosyltransferase family.</text>
</comment>
<dbReference type="PIRSF" id="PIRSF000485">
    <property type="entry name" value="Amd_phspho_trans"/>
    <property type="match status" value="1"/>
</dbReference>
<proteinExistence type="inferred from homology"/>
<evidence type="ECO:0000256" key="5">
    <source>
        <dbReference type="ARBA" id="ARBA00022755"/>
    </source>
</evidence>
<feature type="active site" description="Nucleophile" evidence="7 9">
    <location>
        <position position="2"/>
    </location>
</feature>
<dbReference type="SUPFAM" id="SSF53271">
    <property type="entry name" value="PRTase-like"/>
    <property type="match status" value="1"/>
</dbReference>
<feature type="binding site" evidence="7 10">
    <location>
        <position position="364"/>
    </location>
    <ligand>
        <name>Mg(2+)</name>
        <dbReference type="ChEBI" id="CHEBI:18420"/>
    </ligand>
</feature>
<dbReference type="STRING" id="1817813.A2008_01895"/>